<evidence type="ECO:0000256" key="1">
    <source>
        <dbReference type="ARBA" id="ARBA00009437"/>
    </source>
</evidence>
<reference evidence="6 7" key="1">
    <citation type="submission" date="2024-04" db="EMBL/GenBank/DDBJ databases">
        <title>Defined microbial consortia suppress multidrug-resistant proinflammatory Enterobacteriaceae via ecological control.</title>
        <authorList>
            <person name="Furuichi M."/>
            <person name="Kawaguchi T."/>
            <person name="Pust M."/>
            <person name="Yasuma K."/>
            <person name="Plichta D."/>
            <person name="Hasegawa N."/>
            <person name="Ohya T."/>
            <person name="Bhattarai S."/>
            <person name="Sasajima S."/>
            <person name="Aoto Y."/>
            <person name="Tuganbaev T."/>
            <person name="Yaginuma M."/>
            <person name="Ueda M."/>
            <person name="Okahashi N."/>
            <person name="Amafuji K."/>
            <person name="Kiridooshi Y."/>
            <person name="Sugita K."/>
            <person name="Strazar M."/>
            <person name="Skelly A."/>
            <person name="Suda W."/>
            <person name="Hattori M."/>
            <person name="Nakamoto N."/>
            <person name="Caballero S."/>
            <person name="Norman J."/>
            <person name="Olle B."/>
            <person name="Tanoue T."/>
            <person name="Arita M."/>
            <person name="Bucci V."/>
            <person name="Atarashi K."/>
            <person name="Xavier R."/>
            <person name="Honda K."/>
        </authorList>
    </citation>
    <scope>NUCLEOTIDE SEQUENCE [LARGE SCALE GENOMIC DNA]</scope>
    <source>
        <strain evidence="7">k04-0078-D8-1</strain>
    </source>
</reference>
<comment type="similarity">
    <text evidence="1">Belongs to the LysR transcriptional regulatory family.</text>
</comment>
<dbReference type="Pfam" id="PF03466">
    <property type="entry name" value="LysR_substrate"/>
    <property type="match status" value="1"/>
</dbReference>
<dbReference type="InterPro" id="IPR000847">
    <property type="entry name" value="LysR_HTH_N"/>
</dbReference>
<dbReference type="InterPro" id="IPR005119">
    <property type="entry name" value="LysR_subst-bd"/>
</dbReference>
<organism evidence="6 7">
    <name type="scientific">Blautia hominis</name>
    <dbReference type="NCBI Taxonomy" id="2025493"/>
    <lineage>
        <taxon>Bacteria</taxon>
        <taxon>Bacillati</taxon>
        <taxon>Bacillota</taxon>
        <taxon>Clostridia</taxon>
        <taxon>Lachnospirales</taxon>
        <taxon>Lachnospiraceae</taxon>
        <taxon>Blautia</taxon>
    </lineage>
</organism>
<dbReference type="InterPro" id="IPR036388">
    <property type="entry name" value="WH-like_DNA-bd_sf"/>
</dbReference>
<protein>
    <submittedName>
        <fullName evidence="6">LysR family transcriptional regulator</fullName>
    </submittedName>
</protein>
<accession>A0ABQ0B4X4</accession>
<dbReference type="RefSeq" id="WP_302416587.1">
    <property type="nucleotide sequence ID" value="NZ_BAABYW010000001.1"/>
</dbReference>
<dbReference type="SUPFAM" id="SSF46785">
    <property type="entry name" value="Winged helix' DNA-binding domain"/>
    <property type="match status" value="1"/>
</dbReference>
<evidence type="ECO:0000313" key="6">
    <source>
        <dbReference type="EMBL" id="GAA6406499.1"/>
    </source>
</evidence>
<dbReference type="PANTHER" id="PTHR30346:SF28">
    <property type="entry name" value="HTH-TYPE TRANSCRIPTIONAL REGULATOR CYNR"/>
    <property type="match status" value="1"/>
</dbReference>
<keyword evidence="2" id="KW-0805">Transcription regulation</keyword>
<feature type="domain" description="HTH lysR-type" evidence="5">
    <location>
        <begin position="1"/>
        <end position="58"/>
    </location>
</feature>
<sequence length="293" mass="33344">MTFEQIRCFIAAVEHTTFFNAAESLNLSQSALSKQIIKLEKELDIRLFDRSRRNAVLTEAGREFYRHALTLDSQYGTMRKKMDTFRESCQWNLHVGTLPFLTQYQLTEKLKAFRETHPEICLTLSEVEEHDLMDGLNRETFDLVFARNALADASVHRCYPLAEDELTAVLPADHCLAQKSSVTLTELAGEDFLLMNPYTSIYQQCMELFRKAQITPHILRTGRAETIISAVSVKEGISLLGKSNFEVFSYHDLSLVPLDPPVLLPVSVIRLASHPMTQAMRTFIHAVQKGPHN</sequence>
<keyword evidence="3" id="KW-0238">DNA-binding</keyword>
<evidence type="ECO:0000313" key="7">
    <source>
        <dbReference type="Proteomes" id="UP001600943"/>
    </source>
</evidence>
<comment type="caution">
    <text evidence="6">The sequence shown here is derived from an EMBL/GenBank/DDBJ whole genome shotgun (WGS) entry which is preliminary data.</text>
</comment>
<gene>
    <name evidence="6" type="ORF">K040078D81_06160</name>
</gene>
<dbReference type="Gene3D" id="3.40.190.290">
    <property type="match status" value="1"/>
</dbReference>
<evidence type="ECO:0000256" key="4">
    <source>
        <dbReference type="ARBA" id="ARBA00023163"/>
    </source>
</evidence>
<dbReference type="Pfam" id="PF00126">
    <property type="entry name" value="HTH_1"/>
    <property type="match status" value="1"/>
</dbReference>
<name>A0ABQ0B4X4_9FIRM</name>
<dbReference type="PRINTS" id="PR00039">
    <property type="entry name" value="HTHLYSR"/>
</dbReference>
<dbReference type="SUPFAM" id="SSF53850">
    <property type="entry name" value="Periplasmic binding protein-like II"/>
    <property type="match status" value="1"/>
</dbReference>
<keyword evidence="4" id="KW-0804">Transcription</keyword>
<dbReference type="InterPro" id="IPR036390">
    <property type="entry name" value="WH_DNA-bd_sf"/>
</dbReference>
<keyword evidence="7" id="KW-1185">Reference proteome</keyword>
<evidence type="ECO:0000256" key="2">
    <source>
        <dbReference type="ARBA" id="ARBA00023015"/>
    </source>
</evidence>
<dbReference type="Gene3D" id="1.10.10.10">
    <property type="entry name" value="Winged helix-like DNA-binding domain superfamily/Winged helix DNA-binding domain"/>
    <property type="match status" value="1"/>
</dbReference>
<dbReference type="Proteomes" id="UP001600943">
    <property type="component" value="Unassembled WGS sequence"/>
</dbReference>
<evidence type="ECO:0000256" key="3">
    <source>
        <dbReference type="ARBA" id="ARBA00023125"/>
    </source>
</evidence>
<dbReference type="EMBL" id="BAABYW010000001">
    <property type="protein sequence ID" value="GAA6406499.1"/>
    <property type="molecule type" value="Genomic_DNA"/>
</dbReference>
<dbReference type="PROSITE" id="PS50931">
    <property type="entry name" value="HTH_LYSR"/>
    <property type="match status" value="1"/>
</dbReference>
<evidence type="ECO:0000259" key="5">
    <source>
        <dbReference type="PROSITE" id="PS50931"/>
    </source>
</evidence>
<proteinExistence type="inferred from homology"/>
<dbReference type="CDD" id="cd05466">
    <property type="entry name" value="PBP2_LTTR_substrate"/>
    <property type="match status" value="1"/>
</dbReference>
<dbReference type="PANTHER" id="PTHR30346">
    <property type="entry name" value="TRANSCRIPTIONAL DUAL REGULATOR HCAR-RELATED"/>
    <property type="match status" value="1"/>
</dbReference>